<evidence type="ECO:0000313" key="3">
    <source>
        <dbReference type="Proteomes" id="UP001460270"/>
    </source>
</evidence>
<keyword evidence="3" id="KW-1185">Reference proteome</keyword>
<dbReference type="EMBL" id="JBBPFD010000657">
    <property type="protein sequence ID" value="KAK7878023.1"/>
    <property type="molecule type" value="Genomic_DNA"/>
</dbReference>
<proteinExistence type="predicted"/>
<name>A0AAW0MID5_9GOBI</name>
<evidence type="ECO:0000256" key="1">
    <source>
        <dbReference type="SAM" id="MobiDB-lite"/>
    </source>
</evidence>
<reference evidence="3" key="1">
    <citation type="submission" date="2024-04" db="EMBL/GenBank/DDBJ databases">
        <title>Salinicola lusitanus LLJ914,a marine bacterium isolated from the Okinawa Trough.</title>
        <authorList>
            <person name="Li J."/>
        </authorList>
    </citation>
    <scope>NUCLEOTIDE SEQUENCE [LARGE SCALE GENOMIC DNA]</scope>
</reference>
<dbReference type="AlphaFoldDB" id="A0AAW0MID5"/>
<evidence type="ECO:0000313" key="2">
    <source>
        <dbReference type="EMBL" id="KAK7878023.1"/>
    </source>
</evidence>
<feature type="region of interest" description="Disordered" evidence="1">
    <location>
        <begin position="1"/>
        <end position="38"/>
    </location>
</feature>
<feature type="compositionally biased region" description="Polar residues" evidence="1">
    <location>
        <begin position="9"/>
        <end position="22"/>
    </location>
</feature>
<sequence>MSQSGPGGDTSQSGPGGDTSQSGPGGAETCHSQVQVETHHSQVQVQVQYGSLSRGACGVCILKRAAARWSLHCSDLNHVPRNLGASANRGRAGDLGFIH</sequence>
<comment type="caution">
    <text evidence="2">The sequence shown here is derived from an EMBL/GenBank/DDBJ whole genome shotgun (WGS) entry which is preliminary data.</text>
</comment>
<dbReference type="Proteomes" id="UP001460270">
    <property type="component" value="Unassembled WGS sequence"/>
</dbReference>
<accession>A0AAW0MID5</accession>
<organism evidence="2 3">
    <name type="scientific">Mugilogobius chulae</name>
    <name type="common">yellowstripe goby</name>
    <dbReference type="NCBI Taxonomy" id="88201"/>
    <lineage>
        <taxon>Eukaryota</taxon>
        <taxon>Metazoa</taxon>
        <taxon>Chordata</taxon>
        <taxon>Craniata</taxon>
        <taxon>Vertebrata</taxon>
        <taxon>Euteleostomi</taxon>
        <taxon>Actinopterygii</taxon>
        <taxon>Neopterygii</taxon>
        <taxon>Teleostei</taxon>
        <taxon>Neoteleostei</taxon>
        <taxon>Acanthomorphata</taxon>
        <taxon>Gobiaria</taxon>
        <taxon>Gobiiformes</taxon>
        <taxon>Gobioidei</taxon>
        <taxon>Gobiidae</taxon>
        <taxon>Gobionellinae</taxon>
        <taxon>Mugilogobius</taxon>
    </lineage>
</organism>
<protein>
    <submittedName>
        <fullName evidence="2">Uncharacterized protein</fullName>
    </submittedName>
</protein>
<gene>
    <name evidence="2" type="ORF">WMY93_031319</name>
</gene>